<keyword evidence="2" id="KW-1185">Reference proteome</keyword>
<dbReference type="Proteomes" id="UP000269396">
    <property type="component" value="Unassembled WGS sequence"/>
</dbReference>
<dbReference type="AlphaFoldDB" id="A0A183PPD6"/>
<gene>
    <name evidence="1" type="ORF">SMTD_LOCUS16222</name>
</gene>
<accession>A0A183PPD6</accession>
<organism evidence="1 2">
    <name type="scientific">Schistosoma mattheei</name>
    <dbReference type="NCBI Taxonomy" id="31246"/>
    <lineage>
        <taxon>Eukaryota</taxon>
        <taxon>Metazoa</taxon>
        <taxon>Spiralia</taxon>
        <taxon>Lophotrochozoa</taxon>
        <taxon>Platyhelminthes</taxon>
        <taxon>Trematoda</taxon>
        <taxon>Digenea</taxon>
        <taxon>Strigeidida</taxon>
        <taxon>Schistosomatoidea</taxon>
        <taxon>Schistosomatidae</taxon>
        <taxon>Schistosoma</taxon>
    </lineage>
</organism>
<reference evidence="1 2" key="1">
    <citation type="submission" date="2018-11" db="EMBL/GenBank/DDBJ databases">
        <authorList>
            <consortium name="Pathogen Informatics"/>
        </authorList>
    </citation>
    <scope>NUCLEOTIDE SEQUENCE [LARGE SCALE GENOMIC DNA]</scope>
    <source>
        <strain>Denwood</strain>
        <strain evidence="2">Zambia</strain>
    </source>
</reference>
<proteinExistence type="predicted"/>
<protein>
    <submittedName>
        <fullName evidence="1">Uncharacterized protein</fullName>
    </submittedName>
</protein>
<dbReference type="EMBL" id="UZAL01036894">
    <property type="protein sequence ID" value="VDP70737.1"/>
    <property type="molecule type" value="Genomic_DNA"/>
</dbReference>
<dbReference type="Gene3D" id="3.10.310.40">
    <property type="match status" value="1"/>
</dbReference>
<name>A0A183PPD6_9TREM</name>
<evidence type="ECO:0000313" key="2">
    <source>
        <dbReference type="Proteomes" id="UP000269396"/>
    </source>
</evidence>
<sequence>MDGKGGGKESSAQAVGSRIDTLEEVIRLADIFASTKLTNN</sequence>
<evidence type="ECO:0000313" key="1">
    <source>
        <dbReference type="EMBL" id="VDP70737.1"/>
    </source>
</evidence>
<dbReference type="STRING" id="31246.A0A183PPD6"/>